<reference evidence="1" key="1">
    <citation type="journal article" date="2017" name="Proc. Natl. Acad. Sci. U.S.A.">
        <title>Comparative genomics uncovers the prolific and distinctive metabolic potential of the cyanobacterial genus Moorea.</title>
        <authorList>
            <person name="Leao T."/>
            <person name="Castelao G."/>
            <person name="Korobeynikov A."/>
            <person name="Monroe E.A."/>
            <person name="Podell S."/>
            <person name="Glukhov E."/>
            <person name="Allen E.E."/>
            <person name="Gerwick W.H."/>
            <person name="Gerwick L."/>
        </authorList>
    </citation>
    <scope>NUCLEOTIDE SEQUENCE</scope>
    <source>
        <strain evidence="1">JHB</strain>
    </source>
</reference>
<reference evidence="1" key="2">
    <citation type="submission" date="2022-10" db="EMBL/GenBank/DDBJ databases">
        <authorList>
            <person name="Ngo T.-E."/>
        </authorList>
    </citation>
    <scope>NUCLEOTIDE SEQUENCE</scope>
    <source>
        <strain evidence="1">JHB</strain>
    </source>
</reference>
<name>A0A9Q9ST23_MOOP1</name>
<proteinExistence type="predicted"/>
<sequence length="57" mass="6333">MKLPPPGFRRSRSVAIGQVVVSYANLELPLAHKSQRQAQLLGGRPELLLERPSLPFL</sequence>
<dbReference type="Proteomes" id="UP000176944">
    <property type="component" value="Chromosome"/>
</dbReference>
<organism evidence="1">
    <name type="scientific">Moorena producens (strain JHB)</name>
    <dbReference type="NCBI Taxonomy" id="1454205"/>
    <lineage>
        <taxon>Bacteria</taxon>
        <taxon>Bacillati</taxon>
        <taxon>Cyanobacteriota</taxon>
        <taxon>Cyanophyceae</taxon>
        <taxon>Coleofasciculales</taxon>
        <taxon>Coleofasciculaceae</taxon>
        <taxon>Moorena</taxon>
    </lineage>
</organism>
<evidence type="ECO:0000313" key="1">
    <source>
        <dbReference type="EMBL" id="WAN69128.1"/>
    </source>
</evidence>
<gene>
    <name evidence="1" type="ORF">BJP36_42980</name>
</gene>
<dbReference type="EMBL" id="CP017708">
    <property type="protein sequence ID" value="WAN69128.1"/>
    <property type="molecule type" value="Genomic_DNA"/>
</dbReference>
<dbReference type="AlphaFoldDB" id="A0A9Q9ST23"/>
<accession>A0A9Q9ST23</accession>
<protein>
    <submittedName>
        <fullName evidence="1">Uncharacterized protein</fullName>
    </submittedName>
</protein>